<evidence type="ECO:0000256" key="1">
    <source>
        <dbReference type="SAM" id="Phobius"/>
    </source>
</evidence>
<keyword evidence="3" id="KW-1185">Reference proteome</keyword>
<accession>A0A6A5T5M7</accession>
<organism evidence="2 3">
    <name type="scientific">Clathrospora elynae</name>
    <dbReference type="NCBI Taxonomy" id="706981"/>
    <lineage>
        <taxon>Eukaryota</taxon>
        <taxon>Fungi</taxon>
        <taxon>Dikarya</taxon>
        <taxon>Ascomycota</taxon>
        <taxon>Pezizomycotina</taxon>
        <taxon>Dothideomycetes</taxon>
        <taxon>Pleosporomycetidae</taxon>
        <taxon>Pleosporales</taxon>
        <taxon>Diademaceae</taxon>
        <taxon>Clathrospora</taxon>
    </lineage>
</organism>
<feature type="transmembrane region" description="Helical" evidence="1">
    <location>
        <begin position="109"/>
        <end position="128"/>
    </location>
</feature>
<sequence length="137" mass="16049">MALTGNASLQSGFQVLLSIFIHRSQGRGGVSRRNYFEQRSLMRWMSYLLRELLSVRYHGETKVFDMDRTWTRWSCWKSYCLPHFHSVMTKFVPEYKNSRQDIASRIPSIFHAISLSLSFSLLLLPVLFRTNVPTSKP</sequence>
<keyword evidence="1" id="KW-0812">Transmembrane</keyword>
<keyword evidence="1" id="KW-1133">Transmembrane helix</keyword>
<evidence type="ECO:0000313" key="3">
    <source>
        <dbReference type="Proteomes" id="UP000800038"/>
    </source>
</evidence>
<dbReference type="EMBL" id="ML976000">
    <property type="protein sequence ID" value="KAF1947019.1"/>
    <property type="molecule type" value="Genomic_DNA"/>
</dbReference>
<protein>
    <submittedName>
        <fullName evidence="2">Uncharacterized protein</fullName>
    </submittedName>
</protein>
<dbReference type="Proteomes" id="UP000800038">
    <property type="component" value="Unassembled WGS sequence"/>
</dbReference>
<reference evidence="2" key="1">
    <citation type="journal article" date="2020" name="Stud. Mycol.">
        <title>101 Dothideomycetes genomes: a test case for predicting lifestyles and emergence of pathogens.</title>
        <authorList>
            <person name="Haridas S."/>
            <person name="Albert R."/>
            <person name="Binder M."/>
            <person name="Bloem J."/>
            <person name="Labutti K."/>
            <person name="Salamov A."/>
            <person name="Andreopoulos B."/>
            <person name="Baker S."/>
            <person name="Barry K."/>
            <person name="Bills G."/>
            <person name="Bluhm B."/>
            <person name="Cannon C."/>
            <person name="Castanera R."/>
            <person name="Culley D."/>
            <person name="Daum C."/>
            <person name="Ezra D."/>
            <person name="Gonzalez J."/>
            <person name="Henrissat B."/>
            <person name="Kuo A."/>
            <person name="Liang C."/>
            <person name="Lipzen A."/>
            <person name="Lutzoni F."/>
            <person name="Magnuson J."/>
            <person name="Mondo S."/>
            <person name="Nolan M."/>
            <person name="Ohm R."/>
            <person name="Pangilinan J."/>
            <person name="Park H.-J."/>
            <person name="Ramirez L."/>
            <person name="Alfaro M."/>
            <person name="Sun H."/>
            <person name="Tritt A."/>
            <person name="Yoshinaga Y."/>
            <person name="Zwiers L.-H."/>
            <person name="Turgeon B."/>
            <person name="Goodwin S."/>
            <person name="Spatafora J."/>
            <person name="Crous P."/>
            <person name="Grigoriev I."/>
        </authorList>
    </citation>
    <scope>NUCLEOTIDE SEQUENCE</scope>
    <source>
        <strain evidence="2">CBS 161.51</strain>
    </source>
</reference>
<name>A0A6A5T5M7_9PLEO</name>
<keyword evidence="1" id="KW-0472">Membrane</keyword>
<gene>
    <name evidence="2" type="ORF">EJ02DRAFT_449997</name>
</gene>
<evidence type="ECO:0000313" key="2">
    <source>
        <dbReference type="EMBL" id="KAF1947019.1"/>
    </source>
</evidence>
<proteinExistence type="predicted"/>
<dbReference type="AlphaFoldDB" id="A0A6A5T5M7"/>